<dbReference type="EMBL" id="KN848071">
    <property type="protein sequence ID" value="KIX98428.1"/>
    <property type="molecule type" value="Genomic_DNA"/>
</dbReference>
<keyword evidence="2" id="KW-1185">Reference proteome</keyword>
<dbReference type="VEuPathDB" id="FungiDB:Z520_05729"/>
<accession>A0A0D2KP39</accession>
<dbReference type="OrthoDB" id="4143620at2759"/>
<evidence type="ECO:0008006" key="3">
    <source>
        <dbReference type="Google" id="ProtNLM"/>
    </source>
</evidence>
<proteinExistence type="predicted"/>
<organism evidence="1 2">
    <name type="scientific">Fonsecaea multimorphosa CBS 102226</name>
    <dbReference type="NCBI Taxonomy" id="1442371"/>
    <lineage>
        <taxon>Eukaryota</taxon>
        <taxon>Fungi</taxon>
        <taxon>Dikarya</taxon>
        <taxon>Ascomycota</taxon>
        <taxon>Pezizomycotina</taxon>
        <taxon>Eurotiomycetes</taxon>
        <taxon>Chaetothyriomycetidae</taxon>
        <taxon>Chaetothyriales</taxon>
        <taxon>Herpotrichiellaceae</taxon>
        <taxon>Fonsecaea</taxon>
    </lineage>
</organism>
<gene>
    <name evidence="1" type="ORF">Z520_05729</name>
</gene>
<evidence type="ECO:0000313" key="2">
    <source>
        <dbReference type="Proteomes" id="UP000053411"/>
    </source>
</evidence>
<protein>
    <recommendedName>
        <fullName evidence="3">Transcription factor domain-containing protein</fullName>
    </recommendedName>
</protein>
<dbReference type="GeneID" id="27711475"/>
<dbReference type="RefSeq" id="XP_016632551.1">
    <property type="nucleotide sequence ID" value="XM_016776232.1"/>
</dbReference>
<dbReference type="Proteomes" id="UP000053411">
    <property type="component" value="Unassembled WGS sequence"/>
</dbReference>
<name>A0A0D2KP39_9EURO</name>
<sequence>MLLSGGVFTSPYKTHEAQVALEFWLRVTTPEEDDFPADVIRNIVGSYIPQAAWHLDVVRHSLLSAASTTLLFEARASNISPELQSTLSKQSAIQLHLAIQAILKEREPSLSTVLSAVMIAIVCLWTGRWEECMRHIYCCRSLGREIRAKGEYLEGDLLNSIEAIFNVLQPYPPISSMTKEARLDYAVSVLISATAWIDGLLPQLEQPPACEPLKVALRAYRVRMKWTLWQWQKFDGQGKEQASLSISVAESPFGPAVAHMHHYLDDHTDFDLPLLTTQLTLGFKMTILYAAGGDAQRTRDAAIACHAPVPTLASNLASNCVSNCP</sequence>
<evidence type="ECO:0000313" key="1">
    <source>
        <dbReference type="EMBL" id="KIX98428.1"/>
    </source>
</evidence>
<dbReference type="AlphaFoldDB" id="A0A0D2KP39"/>
<reference evidence="1 2" key="1">
    <citation type="submission" date="2015-01" db="EMBL/GenBank/DDBJ databases">
        <title>The Genome Sequence of Fonsecaea multimorphosa CBS 102226.</title>
        <authorList>
            <consortium name="The Broad Institute Genomics Platform"/>
            <person name="Cuomo C."/>
            <person name="de Hoog S."/>
            <person name="Gorbushina A."/>
            <person name="Stielow B."/>
            <person name="Teixiera M."/>
            <person name="Abouelleil A."/>
            <person name="Chapman S.B."/>
            <person name="Priest M."/>
            <person name="Young S.K."/>
            <person name="Wortman J."/>
            <person name="Nusbaum C."/>
            <person name="Birren B."/>
        </authorList>
    </citation>
    <scope>NUCLEOTIDE SEQUENCE [LARGE SCALE GENOMIC DNA]</scope>
    <source>
        <strain evidence="1 2">CBS 102226</strain>
    </source>
</reference>